<dbReference type="GO" id="GO:0005975">
    <property type="term" value="P:carbohydrate metabolic process"/>
    <property type="evidence" value="ECO:0007669"/>
    <property type="project" value="InterPro"/>
</dbReference>
<protein>
    <submittedName>
        <fullName evidence="1">Uncharacterized protein</fullName>
    </submittedName>
</protein>
<accession>A0A221USS2</accession>
<dbReference type="EMBL" id="CP022515">
    <property type="protein sequence ID" value="ASO04146.1"/>
    <property type="molecule type" value="Genomic_DNA"/>
</dbReference>
<organism evidence="1 2">
    <name type="scientific">Arenibacter algicola</name>
    <dbReference type="NCBI Taxonomy" id="616991"/>
    <lineage>
        <taxon>Bacteria</taxon>
        <taxon>Pseudomonadati</taxon>
        <taxon>Bacteroidota</taxon>
        <taxon>Flavobacteriia</taxon>
        <taxon>Flavobacteriales</taxon>
        <taxon>Flavobacteriaceae</taxon>
        <taxon>Arenibacter</taxon>
    </lineage>
</organism>
<dbReference type="InterPro" id="IPR008928">
    <property type="entry name" value="6-hairpin_glycosidase_sf"/>
</dbReference>
<dbReference type="eggNOG" id="ENOG502ZCPG">
    <property type="taxonomic scope" value="Bacteria"/>
</dbReference>
<reference evidence="1 2" key="1">
    <citation type="submission" date="2017-07" db="EMBL/GenBank/DDBJ databases">
        <title>Genome Sequence of Arenibacter algicola Strain SMS7 Isolated from a culture of the Diatom Skeletonema marinoi.</title>
        <authorList>
            <person name="Topel M."/>
            <person name="Pinder M.I.M."/>
            <person name="Johansson O.N."/>
            <person name="Kourtchenko O."/>
            <person name="Godhe A."/>
            <person name="Clarke A.K."/>
        </authorList>
    </citation>
    <scope>NUCLEOTIDE SEQUENCE [LARGE SCALE GENOMIC DNA]</scope>
    <source>
        <strain evidence="1 2">SMS7</strain>
    </source>
</reference>
<evidence type="ECO:0000313" key="1">
    <source>
        <dbReference type="EMBL" id="ASO04146.1"/>
    </source>
</evidence>
<name>A0A221USS2_9FLAO</name>
<dbReference type="Proteomes" id="UP000204551">
    <property type="component" value="Chromosome"/>
</dbReference>
<dbReference type="SUPFAM" id="SSF48208">
    <property type="entry name" value="Six-hairpin glycosidases"/>
    <property type="match status" value="1"/>
</dbReference>
<proteinExistence type="predicted"/>
<gene>
    <name evidence="1" type="ORF">AREALGSMS7_00660</name>
</gene>
<dbReference type="AlphaFoldDB" id="A0A221USS2"/>
<dbReference type="Gene3D" id="1.50.10.10">
    <property type="match status" value="1"/>
</dbReference>
<dbReference type="InterPro" id="IPR012341">
    <property type="entry name" value="6hp_glycosidase-like_sf"/>
</dbReference>
<dbReference type="KEGG" id="aalg:AREALGSMS7_00660"/>
<sequence length="460" mass="52221">MEFNLNTLTNHMKRTVFPLLFLTIILLGHGQSMFTPKDAILSDGDLEFLKTLTETIIDSSRIYPGERVADQMGNNNTGGILVKPGGRGSYPAFWIRDYTMSLESGFISREEQRHMLLLTASTQADRTWITKNGALIPFGAIADHIRMDNSLPIYFPGTYSFEEQGTPEFGRTPPYGDQFFFVHMAYYFIKTTSELTILEQKINGTSLMDRLEIAFNVPPSRLEDHIVTTTDHFRGIDFGFRDVITITGDLCYPSILKFKAALELSELFEKRNNPVKVEKYRLIANNIKEAIPQLFMDERGMLKASTGKGNQPDVWSTALAVYYDILSQVETEKTSRFLSQAYENGHLSYKGNIRHILTTDDFDESTAWEFSLAQKNTYQNGAYWGTPTGWVCYAIAKTNFKLAQQLAKEYIDDLRQNDFRKGPEYGAPYECFHPSGHTQNPLYMTTVSCPLAAFGNIVKP</sequence>
<evidence type="ECO:0000313" key="2">
    <source>
        <dbReference type="Proteomes" id="UP000204551"/>
    </source>
</evidence>